<sequence length="189" mass="20941">MDSLRFDPEKKDQLDSLERRKLLPADKLLNLLPIEKNHVVLDLGAGTGYFTIPVSHMTQGTVYALDIESEMLDHLKGNIQDQHISNIQLLEASVAEIPLPNNSIDIIIASLVLHAVKPLSAGLSEIVRVMKEGAHILCFDWDTKDSPIGPEMGIRVSSSDMEKALTDAGLTVMKHVTPTEYLYIFIAKK</sequence>
<dbReference type="GO" id="GO:0008425">
    <property type="term" value="F:2-methoxy-6-polyprenyl-1,4-benzoquinol methyltransferase activity"/>
    <property type="evidence" value="ECO:0007669"/>
    <property type="project" value="TreeGrafter"/>
</dbReference>
<keyword evidence="2" id="KW-0489">Methyltransferase</keyword>
<evidence type="ECO:0000313" key="2">
    <source>
        <dbReference type="EMBL" id="SFE02835.1"/>
    </source>
</evidence>
<keyword evidence="3" id="KW-1185">Reference proteome</keyword>
<dbReference type="RefSeq" id="WP_175532804.1">
    <property type="nucleotide sequence ID" value="NZ_FOMT01000002.1"/>
</dbReference>
<dbReference type="Proteomes" id="UP000198855">
    <property type="component" value="Unassembled WGS sequence"/>
</dbReference>
<dbReference type="Pfam" id="PF08241">
    <property type="entry name" value="Methyltransf_11"/>
    <property type="match status" value="1"/>
</dbReference>
<dbReference type="GO" id="GO:0032259">
    <property type="term" value="P:methylation"/>
    <property type="evidence" value="ECO:0007669"/>
    <property type="project" value="UniProtKB-KW"/>
</dbReference>
<organism evidence="2 3">
    <name type="scientific">Paenibacillus catalpae</name>
    <dbReference type="NCBI Taxonomy" id="1045775"/>
    <lineage>
        <taxon>Bacteria</taxon>
        <taxon>Bacillati</taxon>
        <taxon>Bacillota</taxon>
        <taxon>Bacilli</taxon>
        <taxon>Bacillales</taxon>
        <taxon>Paenibacillaceae</taxon>
        <taxon>Paenibacillus</taxon>
    </lineage>
</organism>
<dbReference type="GO" id="GO:0008757">
    <property type="term" value="F:S-adenosylmethionine-dependent methyltransferase activity"/>
    <property type="evidence" value="ECO:0007669"/>
    <property type="project" value="InterPro"/>
</dbReference>
<dbReference type="SUPFAM" id="SSF53335">
    <property type="entry name" value="S-adenosyl-L-methionine-dependent methyltransferases"/>
    <property type="match status" value="1"/>
</dbReference>
<evidence type="ECO:0000259" key="1">
    <source>
        <dbReference type="Pfam" id="PF08241"/>
    </source>
</evidence>
<dbReference type="AlphaFoldDB" id="A0A1I1X5Z2"/>
<dbReference type="PANTHER" id="PTHR43591:SF24">
    <property type="entry name" value="2-METHOXY-6-POLYPRENYL-1,4-BENZOQUINOL METHYLASE, MITOCHONDRIAL"/>
    <property type="match status" value="1"/>
</dbReference>
<gene>
    <name evidence="2" type="ORF">SAMN05216378_2027</name>
</gene>
<reference evidence="3" key="1">
    <citation type="submission" date="2016-10" db="EMBL/GenBank/DDBJ databases">
        <authorList>
            <person name="Varghese N."/>
            <person name="Submissions S."/>
        </authorList>
    </citation>
    <scope>NUCLEOTIDE SEQUENCE [LARGE SCALE GENOMIC DNA]</scope>
    <source>
        <strain evidence="3">CGMCC 1.10784</strain>
    </source>
</reference>
<dbReference type="InterPro" id="IPR013216">
    <property type="entry name" value="Methyltransf_11"/>
</dbReference>
<proteinExistence type="predicted"/>
<accession>A0A1I1X5Z2</accession>
<keyword evidence="2" id="KW-0808">Transferase</keyword>
<dbReference type="PANTHER" id="PTHR43591">
    <property type="entry name" value="METHYLTRANSFERASE"/>
    <property type="match status" value="1"/>
</dbReference>
<dbReference type="Gene3D" id="3.40.50.150">
    <property type="entry name" value="Vaccinia Virus protein VP39"/>
    <property type="match status" value="1"/>
</dbReference>
<dbReference type="STRING" id="1045775.SAMN05216378_2027"/>
<feature type="domain" description="Methyltransferase type 11" evidence="1">
    <location>
        <begin position="41"/>
        <end position="137"/>
    </location>
</feature>
<evidence type="ECO:0000313" key="3">
    <source>
        <dbReference type="Proteomes" id="UP000198855"/>
    </source>
</evidence>
<protein>
    <submittedName>
        <fullName evidence="2">Methyltransferase domain-containing protein</fullName>
    </submittedName>
</protein>
<dbReference type="EMBL" id="FOMT01000002">
    <property type="protein sequence ID" value="SFE02835.1"/>
    <property type="molecule type" value="Genomic_DNA"/>
</dbReference>
<dbReference type="CDD" id="cd02440">
    <property type="entry name" value="AdoMet_MTases"/>
    <property type="match status" value="1"/>
</dbReference>
<name>A0A1I1X5Z2_9BACL</name>
<dbReference type="InterPro" id="IPR029063">
    <property type="entry name" value="SAM-dependent_MTases_sf"/>
</dbReference>